<gene>
    <name evidence="3" type="primary">jg4462</name>
    <name evidence="3" type="ORF">PAEG_LOCUS27046</name>
</gene>
<evidence type="ECO:0000256" key="1">
    <source>
        <dbReference type="SAM" id="Coils"/>
    </source>
</evidence>
<proteinExistence type="predicted"/>
<dbReference type="Proteomes" id="UP000838756">
    <property type="component" value="Unassembled WGS sequence"/>
</dbReference>
<dbReference type="OrthoDB" id="6618337at2759"/>
<feature type="non-terminal residue" evidence="3">
    <location>
        <position position="1"/>
    </location>
</feature>
<feature type="compositionally biased region" description="Basic and acidic residues" evidence="2">
    <location>
        <begin position="622"/>
        <end position="639"/>
    </location>
</feature>
<evidence type="ECO:0000313" key="3">
    <source>
        <dbReference type="EMBL" id="CAH2268715.1"/>
    </source>
</evidence>
<name>A0A8S4SP70_9NEOP</name>
<feature type="non-terminal residue" evidence="3">
    <location>
        <position position="1422"/>
    </location>
</feature>
<accession>A0A8S4SP70</accession>
<protein>
    <submittedName>
        <fullName evidence="3">Jg4462 protein</fullName>
    </submittedName>
</protein>
<comment type="caution">
    <text evidence="3">The sequence shown here is derived from an EMBL/GenBank/DDBJ whole genome shotgun (WGS) entry which is preliminary data.</text>
</comment>
<feature type="coiled-coil region" evidence="1">
    <location>
        <begin position="60"/>
        <end position="108"/>
    </location>
</feature>
<keyword evidence="1" id="KW-0175">Coiled coil</keyword>
<keyword evidence="4" id="KW-1185">Reference proteome</keyword>
<feature type="region of interest" description="Disordered" evidence="2">
    <location>
        <begin position="604"/>
        <end position="664"/>
    </location>
</feature>
<reference evidence="3" key="1">
    <citation type="submission" date="2022-03" db="EMBL/GenBank/DDBJ databases">
        <authorList>
            <person name="Lindestad O."/>
        </authorList>
    </citation>
    <scope>NUCLEOTIDE SEQUENCE</scope>
</reference>
<evidence type="ECO:0000256" key="2">
    <source>
        <dbReference type="SAM" id="MobiDB-lite"/>
    </source>
</evidence>
<evidence type="ECO:0000313" key="4">
    <source>
        <dbReference type="Proteomes" id="UP000838756"/>
    </source>
</evidence>
<sequence>EGISILVKCEEAAVLLEQKIMDFRHETEVQVLLKELVLIKARISKLLQQASQGLTTIQVSKDAKVELSRQTKEVEEQKEKVTKLDQWLESINNELKESTKQSDVLTEQDIIRYIEIYERYLREYDEYEIIIKSVILTIRDDSSQLREKLSMTSKTLEQTRNLVITEIERLRHILIHLRTVPEAEAPIEEDISQTDRTIDSTSMPEEIVSPREPEIVKYEEPFVEKVLLQKSAHASDQETEQSQMKLPIKETEPSQINLKIEETTIPEHKEKVTNMTIETQTGKSLMSDAPSLVDKSIICKPEHNDMVDVSVTCAPPQEVEVQTSEQKSLDKEILENIQVKQFISDGHETIEIASRPVTRDLIGEQSLFVDAHYKDDNMHKDTELNITHSLPQSFETIMVEPDETTTEVVVDADGTKRIIVKKVRRTLVTRQKVLQTHEHHSQILSSANVPQEQSLAQLTLHGDQGSSSTVLDDGGMKHIQYQTYGGQLVSELPGSEVSIQEITSRPDMIITMEHGMKPEEILQLAEGEIPPLIQTSSSSVTAVVQQVTKRIIKTRRRIIRRVVIIDGKEHVMEEVIEEPDNVEVLEEQIPRISISVKDGALTSEVNDDADNKGQPGKNLQDQGKEKKSHDGDEHDKSDNSPHFQKPESMILDEKKQTLEPTSRITEDKYQANQFLIEESNNDSAYQIKPSLETMTIRESFAAQPVGLEQMNSQTFNVREPRSDEPSKFATQIMSNMETSSSVATVVQNVTHKLTRKRKRIIKHITIIDGQEHVTEEVIEEPDEVEIVEDEPQISHFVQNQGTKARRIKIKRQVEMIDGKEHITEQMMEESDDEPDVEFVADKSNIQFDRPYITEVEEQDTYTKPLDESENISKPFIKSGTCKPVTKVTRIRKRVIRHTKVIDGKEHVTEEVIEEPDEVEIIEDSSNLPHIIQEEGIKTKRIKIIRQVNIIDGKEHITEQILDDAEDEYMPDSTITAEINIGLNKPSHSDNLKNQQSLSGDEATIKIKDQHDVIDYTKNLIDSEIDHTKMLHPVSSTEAKTLISQRSVEDRQCLELSRTDIKISDIANLPGKVPEQKAEIEIVVRPETDVADNLSKQTSGISSGTGFIEGTIPSEKLQTPRQVADSIVLEESKVGFPVHIKEPLVKEQKIIEFNIDEPSTKHREQDNVTSIQNILIEEHVKEPSYQTIEGSGTTCKPESIIESKYPTELEDFKKHDIIQKDSSSSHTKVEKLTDMTEIDKSQSDTSDIKDTAGLEKEVEIPSFKNIDAKLIDRSILVETKNLIGKESESKTVIQTLKSREFEFPGEEIDKTEKNIELKNQSDDNLTKIKKLSDKSVPISQSLIESEIDHSIAFMPIDVLEIKKATIPPATRDEPDVNIDVFDNEPSKVITIQQEGVKTKRIRIVKSIQIIDGKEQVTEQIFDE</sequence>
<organism evidence="3 4">
    <name type="scientific">Pararge aegeria aegeria</name>
    <dbReference type="NCBI Taxonomy" id="348720"/>
    <lineage>
        <taxon>Eukaryota</taxon>
        <taxon>Metazoa</taxon>
        <taxon>Ecdysozoa</taxon>
        <taxon>Arthropoda</taxon>
        <taxon>Hexapoda</taxon>
        <taxon>Insecta</taxon>
        <taxon>Pterygota</taxon>
        <taxon>Neoptera</taxon>
        <taxon>Endopterygota</taxon>
        <taxon>Lepidoptera</taxon>
        <taxon>Glossata</taxon>
        <taxon>Ditrysia</taxon>
        <taxon>Papilionoidea</taxon>
        <taxon>Nymphalidae</taxon>
        <taxon>Satyrinae</taxon>
        <taxon>Satyrini</taxon>
        <taxon>Parargina</taxon>
        <taxon>Pararge</taxon>
    </lineage>
</organism>
<dbReference type="EMBL" id="CAKXAJ010026461">
    <property type="protein sequence ID" value="CAH2268715.1"/>
    <property type="molecule type" value="Genomic_DNA"/>
</dbReference>